<protein>
    <submittedName>
        <fullName evidence="2">Alternative protein ZNF853</fullName>
    </submittedName>
</protein>
<organism evidence="2">
    <name type="scientific">Homo sapiens</name>
    <name type="common">Human</name>
    <dbReference type="NCBI Taxonomy" id="9606"/>
    <lineage>
        <taxon>Eukaryota</taxon>
        <taxon>Metazoa</taxon>
        <taxon>Chordata</taxon>
        <taxon>Craniata</taxon>
        <taxon>Vertebrata</taxon>
        <taxon>Euteleostomi</taxon>
        <taxon>Mammalia</taxon>
        <taxon>Eutheria</taxon>
        <taxon>Euarchontoglires</taxon>
        <taxon>Primates</taxon>
        <taxon>Haplorrhini</taxon>
        <taxon>Catarrhini</taxon>
        <taxon>Hominidae</taxon>
        <taxon>Homo</taxon>
    </lineage>
</organism>
<sequence length="115" mass="12540">MGAGGVLEYPWSKRLPPSSSSSSSGFPEKIPGSQISPPEKSIRQKRSGPGLKQHTGHVCLPFEGSAKGFPSGKTGLTTNEEKPPVARRLMTLAEDWTPTRESRRGETHVENLRSW</sequence>
<accession>L8E8C2</accession>
<dbReference type="EMBL" id="HF584058">
    <property type="protein sequence ID" value="CCQ43555.1"/>
    <property type="molecule type" value="Genomic_DNA"/>
</dbReference>
<reference evidence="2" key="1">
    <citation type="journal article" date="2013" name="PLoS ONE">
        <title>Direct detection of alternative open reading frames translation products in human significantly expands the proteome.</title>
        <authorList>
            <person name="Vanderperre B."/>
            <person name="Lucier J.-F."/>
            <person name="Motard J."/>
            <person name="Tremblay G."/>
            <person name="Vanderperre S."/>
            <person name="Wisztorski M."/>
            <person name="Salzet M."/>
            <person name="Boisvert F.-M."/>
            <person name="Roucou X."/>
        </authorList>
    </citation>
    <scope>NUCLEOTIDE SEQUENCE</scope>
</reference>
<gene>
    <name evidence="2" type="primary">ZNF853</name>
</gene>
<feature type="compositionally biased region" description="Basic and acidic residues" evidence="1">
    <location>
        <begin position="97"/>
        <end position="115"/>
    </location>
</feature>
<evidence type="ECO:0000256" key="1">
    <source>
        <dbReference type="SAM" id="MobiDB-lite"/>
    </source>
</evidence>
<feature type="region of interest" description="Disordered" evidence="1">
    <location>
        <begin position="1"/>
        <end position="115"/>
    </location>
</feature>
<dbReference type="OrthoDB" id="654211at2759"/>
<proteinExistence type="predicted"/>
<dbReference type="AlphaFoldDB" id="L8E8C2"/>
<name>L8E8C2_HUMAN</name>
<dbReference type="ChiTaRS" id="ZNF853">
    <property type="organism name" value="human"/>
</dbReference>
<evidence type="ECO:0000313" key="2">
    <source>
        <dbReference type="EMBL" id="CCQ43555.1"/>
    </source>
</evidence>